<dbReference type="PROSITE" id="PS51725">
    <property type="entry name" value="ABM"/>
    <property type="match status" value="1"/>
</dbReference>
<evidence type="ECO:0000313" key="2">
    <source>
        <dbReference type="EMBL" id="EPD99394.1"/>
    </source>
</evidence>
<comment type="caution">
    <text evidence="2">The sequence shown here is derived from an EMBL/GenBank/DDBJ whole genome shotgun (WGS) entry which is preliminary data.</text>
</comment>
<dbReference type="STRING" id="1203554.HMPREF1476_01073"/>
<reference evidence="2 3" key="1">
    <citation type="submission" date="2013-04" db="EMBL/GenBank/DDBJ databases">
        <title>The Genome Sequence of Sutterella wadsworthensis HGA0223.</title>
        <authorList>
            <consortium name="The Broad Institute Genomics Platform"/>
            <person name="Earl A."/>
            <person name="Ward D."/>
            <person name="Feldgarden M."/>
            <person name="Gevers D."/>
            <person name="Schmidt T.M."/>
            <person name="Dover J."/>
            <person name="Dai D."/>
            <person name="Walker B."/>
            <person name="Young S."/>
            <person name="Zeng Q."/>
            <person name="Gargeya S."/>
            <person name="Fitzgerald M."/>
            <person name="Haas B."/>
            <person name="Abouelleil A."/>
            <person name="Allen A.W."/>
            <person name="Alvarado L."/>
            <person name="Arachchi H.M."/>
            <person name="Berlin A.M."/>
            <person name="Chapman S.B."/>
            <person name="Gainer-Dewar J."/>
            <person name="Goldberg J."/>
            <person name="Griggs A."/>
            <person name="Gujja S."/>
            <person name="Hansen M."/>
            <person name="Howarth C."/>
            <person name="Imamovic A."/>
            <person name="Ireland A."/>
            <person name="Larimer J."/>
            <person name="McCowan C."/>
            <person name="Murphy C."/>
            <person name="Pearson M."/>
            <person name="Poon T.W."/>
            <person name="Priest M."/>
            <person name="Roberts A."/>
            <person name="Saif S."/>
            <person name="Shea T."/>
            <person name="Sisk P."/>
            <person name="Sykes S."/>
            <person name="Wortman J."/>
            <person name="Nusbaum C."/>
            <person name="Birren B."/>
        </authorList>
    </citation>
    <scope>NUCLEOTIDE SEQUENCE [LARGE SCALE GENOMIC DNA]</scope>
    <source>
        <strain evidence="2 3">HGA0223</strain>
    </source>
</reference>
<dbReference type="PATRIC" id="fig|1203554.3.peg.1097"/>
<proteinExistence type="predicted"/>
<dbReference type="InterPro" id="IPR011008">
    <property type="entry name" value="Dimeric_a/b-barrel"/>
</dbReference>
<dbReference type="AlphaFoldDB" id="S3CFS9"/>
<dbReference type="GeneID" id="64061114"/>
<keyword evidence="3" id="KW-1185">Reference proteome</keyword>
<accession>S3CFS9</accession>
<dbReference type="EMBL" id="ATCF01000016">
    <property type="protein sequence ID" value="EPD99394.1"/>
    <property type="molecule type" value="Genomic_DNA"/>
</dbReference>
<dbReference type="SUPFAM" id="SSF54909">
    <property type="entry name" value="Dimeric alpha+beta barrel"/>
    <property type="match status" value="1"/>
</dbReference>
<dbReference type="RefSeq" id="WP_005431305.1">
    <property type="nucleotide sequence ID" value="NZ_KE150480.1"/>
</dbReference>
<organism evidence="2 3">
    <name type="scientific">Sutterella wadsworthensis HGA0223</name>
    <dbReference type="NCBI Taxonomy" id="1203554"/>
    <lineage>
        <taxon>Bacteria</taxon>
        <taxon>Pseudomonadati</taxon>
        <taxon>Pseudomonadota</taxon>
        <taxon>Betaproteobacteria</taxon>
        <taxon>Burkholderiales</taxon>
        <taxon>Sutterellaceae</taxon>
        <taxon>Sutterella</taxon>
    </lineage>
</organism>
<dbReference type="Proteomes" id="UP000014400">
    <property type="component" value="Unassembled WGS sequence"/>
</dbReference>
<evidence type="ECO:0000259" key="1">
    <source>
        <dbReference type="PROSITE" id="PS51725"/>
    </source>
</evidence>
<dbReference type="HOGENOM" id="CLU_2107743_0_0_4"/>
<name>S3CFS9_9BURK</name>
<gene>
    <name evidence="2" type="ORF">HMPREF1476_01073</name>
</gene>
<dbReference type="eggNOG" id="ENOG5030YIZ">
    <property type="taxonomic scope" value="Bacteria"/>
</dbReference>
<protein>
    <recommendedName>
        <fullName evidence="1">ABM domain-containing protein</fullName>
    </recommendedName>
</protein>
<dbReference type="Gene3D" id="3.30.70.100">
    <property type="match status" value="1"/>
</dbReference>
<evidence type="ECO:0000313" key="3">
    <source>
        <dbReference type="Proteomes" id="UP000014400"/>
    </source>
</evidence>
<feature type="domain" description="ABM" evidence="1">
    <location>
        <begin position="3"/>
        <end position="91"/>
    </location>
</feature>
<sequence length="115" mass="12439">MSVVLLFEAQVQPGRLEAYVHYALEAQRDLAAADGCLSTEQLMAVDEARRIMVKSIWRDSASAQAWNRTNGALLAERAARLSLFEDYSVSLLCPAEFTPSAAPAPKIREAAAAAS</sequence>
<dbReference type="Pfam" id="PF03992">
    <property type="entry name" value="ABM"/>
    <property type="match status" value="1"/>
</dbReference>
<dbReference type="InterPro" id="IPR007138">
    <property type="entry name" value="ABM_dom"/>
</dbReference>